<evidence type="ECO:0000313" key="6">
    <source>
        <dbReference type="EMBL" id="MBE1554286.1"/>
    </source>
</evidence>
<dbReference type="RefSeq" id="WP_192598073.1">
    <property type="nucleotide sequence ID" value="NZ_JADBEL010000005.1"/>
</dbReference>
<accession>A0A927MI88</accession>
<dbReference type="SUPFAM" id="SSF53383">
    <property type="entry name" value="PLP-dependent transferases"/>
    <property type="match status" value="1"/>
</dbReference>
<reference evidence="6" key="1">
    <citation type="submission" date="2020-10" db="EMBL/GenBank/DDBJ databases">
        <title>Genomic Encyclopedia of Type Strains, Phase IV (KMG-IV): sequencing the most valuable type-strain genomes for metagenomic binning, comparative biology and taxonomic classification.</title>
        <authorList>
            <person name="Goeker M."/>
        </authorList>
    </citation>
    <scope>NUCLEOTIDE SEQUENCE</scope>
    <source>
        <strain evidence="6">DSM 13886</strain>
    </source>
</reference>
<dbReference type="PANTHER" id="PTHR42832:SF3">
    <property type="entry name" value="L-GLUTAMINE--4-(METHYLSULFANYL)-2-OXOBUTANOATE AMINOTRANSFERASE"/>
    <property type="match status" value="1"/>
</dbReference>
<dbReference type="Gene3D" id="3.90.1150.10">
    <property type="entry name" value="Aspartate Aminotransferase, domain 1"/>
    <property type="match status" value="1"/>
</dbReference>
<evidence type="ECO:0000256" key="1">
    <source>
        <dbReference type="ARBA" id="ARBA00001933"/>
    </source>
</evidence>
<dbReference type="Gene3D" id="3.40.640.10">
    <property type="entry name" value="Type I PLP-dependent aspartate aminotransferase-like (Major domain)"/>
    <property type="match status" value="1"/>
</dbReference>
<gene>
    <name evidence="6" type="ORF">H4683_001361</name>
</gene>
<dbReference type="InterPro" id="IPR015424">
    <property type="entry name" value="PyrdxlP-dep_Trfase"/>
</dbReference>
<dbReference type="InterPro" id="IPR004838">
    <property type="entry name" value="NHTrfase_class1_PyrdxlP-BS"/>
</dbReference>
<comment type="cofactor">
    <cofactor evidence="1 4">
        <name>pyridoxal 5'-phosphate</name>
        <dbReference type="ChEBI" id="CHEBI:597326"/>
    </cofactor>
</comment>
<comment type="similarity">
    <text evidence="4">Belongs to the class-I pyridoxal-phosphate-dependent aminotransferase family.</text>
</comment>
<dbReference type="EC" id="2.6.1.-" evidence="4"/>
<dbReference type="AlphaFoldDB" id="A0A927MI88"/>
<dbReference type="InterPro" id="IPR004839">
    <property type="entry name" value="Aminotransferase_I/II_large"/>
</dbReference>
<dbReference type="InterPro" id="IPR015422">
    <property type="entry name" value="PyrdxlP-dep_Trfase_small"/>
</dbReference>
<keyword evidence="7" id="KW-1185">Reference proteome</keyword>
<evidence type="ECO:0000313" key="7">
    <source>
        <dbReference type="Proteomes" id="UP000658225"/>
    </source>
</evidence>
<dbReference type="GO" id="GO:0030170">
    <property type="term" value="F:pyridoxal phosphate binding"/>
    <property type="evidence" value="ECO:0007669"/>
    <property type="project" value="InterPro"/>
</dbReference>
<dbReference type="GO" id="GO:0008483">
    <property type="term" value="F:transaminase activity"/>
    <property type="evidence" value="ECO:0007669"/>
    <property type="project" value="UniProtKB-KW"/>
</dbReference>
<evidence type="ECO:0000256" key="3">
    <source>
        <dbReference type="ARBA" id="ARBA00022679"/>
    </source>
</evidence>
<evidence type="ECO:0000256" key="4">
    <source>
        <dbReference type="RuleBase" id="RU000481"/>
    </source>
</evidence>
<dbReference type="CDD" id="cd00609">
    <property type="entry name" value="AAT_like"/>
    <property type="match status" value="1"/>
</dbReference>
<dbReference type="EMBL" id="JADBEL010000005">
    <property type="protein sequence ID" value="MBE1554286.1"/>
    <property type="molecule type" value="Genomic_DNA"/>
</dbReference>
<dbReference type="Pfam" id="PF00155">
    <property type="entry name" value="Aminotran_1_2"/>
    <property type="match status" value="1"/>
</dbReference>
<keyword evidence="3 4" id="KW-0808">Transferase</keyword>
<keyword evidence="2 4" id="KW-0032">Aminotransferase</keyword>
<feature type="domain" description="Aminotransferase class I/classII large" evidence="5">
    <location>
        <begin position="31"/>
        <end position="367"/>
    </location>
</feature>
<dbReference type="Proteomes" id="UP000658225">
    <property type="component" value="Unassembled WGS sequence"/>
</dbReference>
<protein>
    <recommendedName>
        <fullName evidence="4">Aminotransferase</fullName>
        <ecNumber evidence="4">2.6.1.-</ecNumber>
    </recommendedName>
</protein>
<dbReference type="InterPro" id="IPR050881">
    <property type="entry name" value="LL-DAP_aminotransferase"/>
</dbReference>
<proteinExistence type="inferred from homology"/>
<evidence type="ECO:0000256" key="2">
    <source>
        <dbReference type="ARBA" id="ARBA00022576"/>
    </source>
</evidence>
<organism evidence="6 7">
    <name type="scientific">Sporosarcina limicola</name>
    <dbReference type="NCBI Taxonomy" id="34101"/>
    <lineage>
        <taxon>Bacteria</taxon>
        <taxon>Bacillati</taxon>
        <taxon>Bacillota</taxon>
        <taxon>Bacilli</taxon>
        <taxon>Bacillales</taxon>
        <taxon>Caryophanaceae</taxon>
        <taxon>Sporosarcina</taxon>
    </lineage>
</organism>
<comment type="caution">
    <text evidence="6">The sequence shown here is derived from an EMBL/GenBank/DDBJ whole genome shotgun (WGS) entry which is preliminary data.</text>
</comment>
<dbReference type="InterPro" id="IPR015421">
    <property type="entry name" value="PyrdxlP-dep_Trfase_major"/>
</dbReference>
<sequence length="391" mass="42806">MELSNRLKSLPPHFFTTLIKKVDSAIAEGRDVINLGRGNPDQPTPPHIVKALQQAVEDPSTHGYSPFRGISELRQAVAEFYKREYNVIVDPDSEVAVLGGTKIGVVELPLAIMNEGESLLLPDPGYPDYLSGISLANIEYDLMPLLAKNNFLPDYNALSDKQKRDAKLMYLNYPSNPTGVTANLQFYEETVAFAKENAIAVLHDFAYGAIGFDGKKPISFLQANGAKEVGIETLSLSKMFNMAGWRVGFAVGNSKIVAAINLLQDHLFTSVFPAVQRAAVVALTDSQQCVTDLVSLYESRRDVLITECKRIGWDVVAPKGSFFAWLPVPKGYSSESFSDLLLANANVAVSPGNGFGKHGEGYVRVGLLENHIRIREAIVRIEKLGLFSVTD</sequence>
<evidence type="ECO:0000259" key="5">
    <source>
        <dbReference type="Pfam" id="PF00155"/>
    </source>
</evidence>
<dbReference type="PANTHER" id="PTHR42832">
    <property type="entry name" value="AMINO ACID AMINOTRANSFERASE"/>
    <property type="match status" value="1"/>
</dbReference>
<name>A0A927MI88_9BACL</name>
<dbReference type="PROSITE" id="PS00105">
    <property type="entry name" value="AA_TRANSFER_CLASS_1"/>
    <property type="match status" value="1"/>
</dbReference>
<dbReference type="NCBIfam" id="NF005977">
    <property type="entry name" value="PRK08068.1"/>
    <property type="match status" value="1"/>
</dbReference>